<accession>A0ABD2ITX4</accession>
<reference evidence="2 3" key="1">
    <citation type="submission" date="2024-10" db="EMBL/GenBank/DDBJ databases">
        <authorList>
            <person name="Kim D."/>
        </authorList>
    </citation>
    <scope>NUCLEOTIDE SEQUENCE [LARGE SCALE GENOMIC DNA]</scope>
    <source>
        <strain evidence="2">BH-2024</strain>
    </source>
</reference>
<feature type="region of interest" description="Disordered" evidence="1">
    <location>
        <begin position="115"/>
        <end position="154"/>
    </location>
</feature>
<dbReference type="Proteomes" id="UP001620626">
    <property type="component" value="Unassembled WGS sequence"/>
</dbReference>
<organism evidence="2 3">
    <name type="scientific">Heterodera trifolii</name>
    <dbReference type="NCBI Taxonomy" id="157864"/>
    <lineage>
        <taxon>Eukaryota</taxon>
        <taxon>Metazoa</taxon>
        <taxon>Ecdysozoa</taxon>
        <taxon>Nematoda</taxon>
        <taxon>Chromadorea</taxon>
        <taxon>Rhabditida</taxon>
        <taxon>Tylenchina</taxon>
        <taxon>Tylenchomorpha</taxon>
        <taxon>Tylenchoidea</taxon>
        <taxon>Heteroderidae</taxon>
        <taxon>Heteroderinae</taxon>
        <taxon>Heterodera</taxon>
    </lineage>
</organism>
<protein>
    <submittedName>
        <fullName evidence="2">Uncharacterized protein</fullName>
    </submittedName>
</protein>
<gene>
    <name evidence="2" type="ORF">niasHT_037508</name>
</gene>
<dbReference type="AlphaFoldDB" id="A0ABD2ITX4"/>
<sequence>MAIAQQKHFLPLPTATHLMLPWAQLGSNGRPIWTQIDDKLHNFRPFSMAFLRNSFPHFLLIFCATFSFVRANLCAFGCREFPQHQIVSSAQFRSFIMPRERGDCGGECCGGGTECGGATESDENGERYGGGTERKPNTDDGEGEEEEQEKHKNVLPDIATFLKSLFPRQNAAEKAVDKKSVWYSTGGDGQTFSEG</sequence>
<evidence type="ECO:0000313" key="3">
    <source>
        <dbReference type="Proteomes" id="UP001620626"/>
    </source>
</evidence>
<feature type="region of interest" description="Disordered" evidence="1">
    <location>
        <begin position="172"/>
        <end position="195"/>
    </location>
</feature>
<evidence type="ECO:0000313" key="2">
    <source>
        <dbReference type="EMBL" id="KAL3081040.1"/>
    </source>
</evidence>
<evidence type="ECO:0000256" key="1">
    <source>
        <dbReference type="SAM" id="MobiDB-lite"/>
    </source>
</evidence>
<keyword evidence="3" id="KW-1185">Reference proteome</keyword>
<proteinExistence type="predicted"/>
<name>A0ABD2ITX4_9BILA</name>
<dbReference type="EMBL" id="JBICBT010001143">
    <property type="protein sequence ID" value="KAL3081040.1"/>
    <property type="molecule type" value="Genomic_DNA"/>
</dbReference>
<comment type="caution">
    <text evidence="2">The sequence shown here is derived from an EMBL/GenBank/DDBJ whole genome shotgun (WGS) entry which is preliminary data.</text>
</comment>